<dbReference type="GO" id="GO:0005886">
    <property type="term" value="C:plasma membrane"/>
    <property type="evidence" value="ECO:0007669"/>
    <property type="project" value="UniProtKB-SubCell"/>
</dbReference>
<keyword evidence="1" id="KW-0472">Membrane</keyword>
<accession>A0A846TLF9</accession>
<dbReference type="EMBL" id="JAAVUM010000007">
    <property type="protein sequence ID" value="NKE06187.1"/>
    <property type="molecule type" value="Genomic_DNA"/>
</dbReference>
<sequence length="276" mass="31156">MNKKLIWLIAAKDIRGITSSVQVWLGLILLPLIFSVIFPLAFILLVKNVPITSPDFTELVENILQGLRGTESGELIAALPSMKHQIIFVIVNYLLGSIFLLIPTINAMMIALHSFVGEKEKRTMETLLFSPITVKELFIGKVLAAFIPSIIITWVSFFLFGVITVSLTYNMFGYFIFPNENWLTLMFWVVPMITIFTILVNVFVSARAKGFQEAQQLGGIIILPIMGLFIGQATGFLIINPLFLSLIGLIIFILNFILLKFMTKYNDRNTLFEKQI</sequence>
<feature type="transmembrane region" description="Helical" evidence="1">
    <location>
        <begin position="86"/>
        <end position="116"/>
    </location>
</feature>
<organism evidence="2 3">
    <name type="scientific">Mesobacillus selenatarsenatis</name>
    <dbReference type="NCBI Taxonomy" id="388741"/>
    <lineage>
        <taxon>Bacteria</taxon>
        <taxon>Bacillati</taxon>
        <taxon>Bacillota</taxon>
        <taxon>Bacilli</taxon>
        <taxon>Bacillales</taxon>
        <taxon>Bacillaceae</taxon>
        <taxon>Mesobacillus</taxon>
    </lineage>
</organism>
<feature type="transmembrane region" description="Helical" evidence="1">
    <location>
        <begin position="216"/>
        <end position="236"/>
    </location>
</feature>
<feature type="transmembrane region" description="Helical" evidence="1">
    <location>
        <begin position="21"/>
        <end position="46"/>
    </location>
</feature>
<dbReference type="PANTHER" id="PTHR43471:SF1">
    <property type="entry name" value="ABC TRANSPORTER PERMEASE PROTEIN NOSY-RELATED"/>
    <property type="match status" value="1"/>
</dbReference>
<feature type="transmembrane region" description="Helical" evidence="1">
    <location>
        <begin position="137"/>
        <end position="165"/>
    </location>
</feature>
<keyword evidence="1" id="KW-1133">Transmembrane helix</keyword>
<feature type="transmembrane region" description="Helical" evidence="1">
    <location>
        <begin position="185"/>
        <end position="204"/>
    </location>
</feature>
<dbReference type="PANTHER" id="PTHR43471">
    <property type="entry name" value="ABC TRANSPORTER PERMEASE"/>
    <property type="match status" value="1"/>
</dbReference>
<evidence type="ECO:0000313" key="2">
    <source>
        <dbReference type="EMBL" id="NKE06187.1"/>
    </source>
</evidence>
<evidence type="ECO:0000313" key="3">
    <source>
        <dbReference type="Proteomes" id="UP000587942"/>
    </source>
</evidence>
<dbReference type="Proteomes" id="UP000587942">
    <property type="component" value="Unassembled WGS sequence"/>
</dbReference>
<dbReference type="GO" id="GO:0140359">
    <property type="term" value="F:ABC-type transporter activity"/>
    <property type="evidence" value="ECO:0007669"/>
    <property type="project" value="InterPro"/>
</dbReference>
<keyword evidence="1" id="KW-0812">Transmembrane</keyword>
<feature type="transmembrane region" description="Helical" evidence="1">
    <location>
        <begin position="242"/>
        <end position="259"/>
    </location>
</feature>
<comment type="caution">
    <text evidence="2">The sequence shown here is derived from an EMBL/GenBank/DDBJ whole genome shotgun (WGS) entry which is preliminary data.</text>
</comment>
<evidence type="ECO:0000256" key="1">
    <source>
        <dbReference type="SAM" id="Phobius"/>
    </source>
</evidence>
<dbReference type="AlphaFoldDB" id="A0A846TLF9"/>
<dbReference type="Pfam" id="PF12679">
    <property type="entry name" value="ABC2_membrane_2"/>
    <property type="match status" value="1"/>
</dbReference>
<proteinExistence type="predicted"/>
<gene>
    <name evidence="2" type="ORF">GWK17_12015</name>
</gene>
<reference evidence="2 3" key="1">
    <citation type="submission" date="2020-03" db="EMBL/GenBank/DDBJ databases">
        <authorList>
            <person name="Sun Q."/>
        </authorList>
    </citation>
    <scope>NUCLEOTIDE SEQUENCE [LARGE SCALE GENOMIC DNA]</scope>
    <source>
        <strain evidence="2 3">KACC 21451</strain>
    </source>
</reference>
<name>A0A846TLF9_9BACI</name>
<protein>
    <submittedName>
        <fullName evidence="2">ABC transporter permease subunit</fullName>
    </submittedName>
</protein>
<dbReference type="RefSeq" id="WP_167832614.1">
    <property type="nucleotide sequence ID" value="NZ_JAAVUM010000007.1"/>
</dbReference>